<dbReference type="OrthoDB" id="5835829at2759"/>
<name>A0A8T2TFS4_CERRI</name>
<reference evidence="5" key="1">
    <citation type="submission" date="2021-08" db="EMBL/GenBank/DDBJ databases">
        <title>WGS assembly of Ceratopteris richardii.</title>
        <authorList>
            <person name="Marchant D.B."/>
            <person name="Chen G."/>
            <person name="Jenkins J."/>
            <person name="Shu S."/>
            <person name="Leebens-Mack J."/>
            <person name="Grimwood J."/>
            <person name="Schmutz J."/>
            <person name="Soltis P."/>
            <person name="Soltis D."/>
            <person name="Chen Z.-H."/>
        </authorList>
    </citation>
    <scope>NUCLEOTIDE SEQUENCE</scope>
    <source>
        <strain evidence="5">Whitten #5841</strain>
        <tissue evidence="5">Leaf</tissue>
    </source>
</reference>
<dbReference type="EMBL" id="CM035419">
    <property type="protein sequence ID" value="KAH7415878.1"/>
    <property type="molecule type" value="Genomic_DNA"/>
</dbReference>
<dbReference type="Pfam" id="PF00201">
    <property type="entry name" value="UDPGT"/>
    <property type="match status" value="1"/>
</dbReference>
<dbReference type="CDD" id="cd03784">
    <property type="entry name" value="GT1_Gtf-like"/>
    <property type="match status" value="1"/>
</dbReference>
<dbReference type="PANTHER" id="PTHR11926">
    <property type="entry name" value="GLUCOSYL/GLUCURONOSYL TRANSFERASES"/>
    <property type="match status" value="1"/>
</dbReference>
<evidence type="ECO:0000256" key="1">
    <source>
        <dbReference type="ARBA" id="ARBA00009995"/>
    </source>
</evidence>
<dbReference type="GO" id="GO:0008194">
    <property type="term" value="F:UDP-glycosyltransferase activity"/>
    <property type="evidence" value="ECO:0007669"/>
    <property type="project" value="InterPro"/>
</dbReference>
<organism evidence="5 6">
    <name type="scientific">Ceratopteris richardii</name>
    <name type="common">Triangle waterfern</name>
    <dbReference type="NCBI Taxonomy" id="49495"/>
    <lineage>
        <taxon>Eukaryota</taxon>
        <taxon>Viridiplantae</taxon>
        <taxon>Streptophyta</taxon>
        <taxon>Embryophyta</taxon>
        <taxon>Tracheophyta</taxon>
        <taxon>Polypodiopsida</taxon>
        <taxon>Polypodiidae</taxon>
        <taxon>Polypodiales</taxon>
        <taxon>Pteridineae</taxon>
        <taxon>Pteridaceae</taxon>
        <taxon>Parkerioideae</taxon>
        <taxon>Ceratopteris</taxon>
    </lineage>
</organism>
<gene>
    <name evidence="5" type="ORF">KP509_14G064200</name>
</gene>
<proteinExistence type="inferred from homology"/>
<dbReference type="InterPro" id="IPR035595">
    <property type="entry name" value="UDP_glycos_trans_CS"/>
</dbReference>
<evidence type="ECO:0000313" key="6">
    <source>
        <dbReference type="Proteomes" id="UP000825935"/>
    </source>
</evidence>
<dbReference type="EC" id="2.4.1.-" evidence="4"/>
<evidence type="ECO:0000256" key="4">
    <source>
        <dbReference type="RuleBase" id="RU362057"/>
    </source>
</evidence>
<keyword evidence="2 3" id="KW-0808">Transferase</keyword>
<sequence>MTRSDSSPRQHHALAIPLPAQGHINPLMRLCETLAKAAPLYATELGIAEGEDGFIVTFLNIDPIHERLKELGGNKEHENGRNGDARPTNAIRKAHIPIDGLDLSNDFRMSIQRYLEAQASLVPAIDSTVGAADPPVTCTFNDFSMSSPSAAVRGIRRINLFPSNATTLLMLAYVVNGLLPLEEVLKVVMDPTMDTEAVFKEGLPGLPTLKNGDLLNIKHLEDENMFIYKFLTGKLKEYNEQSDAIVVNSFQELEPDSFAALSACLKVPVYPVGPLVGSSINLWKEDEECLEWLDRQPSKSVLYISFGSVALLSPAQFTELLAALESSGQRFIWVFRPGLIEGSPESSMPTEFLEKTKDQGRVVSWAPQIRILSHPSLGAFFSHCGWNSTLEAVTHGVPILCFPYFYDQFINAKYVVEVWEIGLLFISKLSLGEKGVVEREEIERLFKVMLEGEQSQKFQKNAIQLREAGRRTNLEGGTTYNNIKSLLKML</sequence>
<evidence type="ECO:0000256" key="2">
    <source>
        <dbReference type="ARBA" id="ARBA00022679"/>
    </source>
</evidence>
<dbReference type="AlphaFoldDB" id="A0A8T2TFS4"/>
<dbReference type="PROSITE" id="PS00375">
    <property type="entry name" value="UDPGT"/>
    <property type="match status" value="1"/>
</dbReference>
<protein>
    <recommendedName>
        <fullName evidence="4">Glycosyltransferase</fullName>
        <ecNumber evidence="4">2.4.1.-</ecNumber>
    </recommendedName>
</protein>
<comment type="caution">
    <text evidence="5">The sequence shown here is derived from an EMBL/GenBank/DDBJ whole genome shotgun (WGS) entry which is preliminary data.</text>
</comment>
<dbReference type="Proteomes" id="UP000825935">
    <property type="component" value="Chromosome 14"/>
</dbReference>
<dbReference type="Gene3D" id="3.40.50.2000">
    <property type="entry name" value="Glycogen Phosphorylase B"/>
    <property type="match status" value="2"/>
</dbReference>
<dbReference type="InterPro" id="IPR002213">
    <property type="entry name" value="UDP_glucos_trans"/>
</dbReference>
<dbReference type="OMA" id="KAHIPID"/>
<dbReference type="SUPFAM" id="SSF53756">
    <property type="entry name" value="UDP-Glycosyltransferase/glycogen phosphorylase"/>
    <property type="match status" value="1"/>
</dbReference>
<keyword evidence="6" id="KW-1185">Reference proteome</keyword>
<evidence type="ECO:0000313" key="5">
    <source>
        <dbReference type="EMBL" id="KAH7415878.1"/>
    </source>
</evidence>
<evidence type="ECO:0000256" key="3">
    <source>
        <dbReference type="RuleBase" id="RU003718"/>
    </source>
</evidence>
<dbReference type="FunFam" id="3.40.50.2000:FF:000237">
    <property type="entry name" value="Glycosyltransferase"/>
    <property type="match status" value="1"/>
</dbReference>
<accession>A0A8T2TFS4</accession>
<dbReference type="PANTHER" id="PTHR11926:SF774">
    <property type="entry name" value="UDP-GLYCOSYLTRANSFERASE 85A1-RELATED"/>
    <property type="match status" value="1"/>
</dbReference>
<comment type="similarity">
    <text evidence="1 3">Belongs to the UDP-glycosyltransferase family.</text>
</comment>
<keyword evidence="3" id="KW-0328">Glycosyltransferase</keyword>